<sequence length="493" mass="51475">MDRTKKPRSSNLASHRRFELLDLNKSSSSLNMSTSSLRSVGEDTRKGGGSVAVQARRATTVRFAPPPLSSAAKASSGPVSHSQSQQALAMARPGTASGARPGSASGTRCRTSAGRLPEPAGPKAMRRSWGWTGTAAELDAKEPAASGNPVVARVVAKTHSRSSSAPRRLPAEEKEKPLTKRGSSKIMPTSTSRTKTNQGTPPKTETQGSRSPVGVAAARTNMKAPNTNSVSPKNMDTVVVSPPPTKTSVATIGACWESLPSDLQNLGLEVMRYRDDAEAAAVEALRQSSAAEILLRCLSAFADLTFAVAELSPQQTVDEFLALHGALAAVVPCDDDKREGHAAAGAWLHAAVTTDLAHFSLYSTAAASPTKSSGAASLTVPPASPPPPLAQRPVPSGEADGAEESWLEAARSALGEEMRAWFLGHVERLLDDGVAGTLGQLKRVNDWLDAAVGLGPESAAVKRVRKKIYGYLLDHVESAVVALNGGVAAARRV</sequence>
<dbReference type="OrthoDB" id="1908057at2759"/>
<dbReference type="OMA" id="YGYLLDH"/>
<gene>
    <name evidence="3" type="ORF">SORBI_3005G106300</name>
</gene>
<reference evidence="3 4" key="1">
    <citation type="journal article" date="2009" name="Nature">
        <title>The Sorghum bicolor genome and the diversification of grasses.</title>
        <authorList>
            <person name="Paterson A.H."/>
            <person name="Bowers J.E."/>
            <person name="Bruggmann R."/>
            <person name="Dubchak I."/>
            <person name="Grimwood J."/>
            <person name="Gundlach H."/>
            <person name="Haberer G."/>
            <person name="Hellsten U."/>
            <person name="Mitros T."/>
            <person name="Poliakov A."/>
            <person name="Schmutz J."/>
            <person name="Spannagl M."/>
            <person name="Tang H."/>
            <person name="Wang X."/>
            <person name="Wicker T."/>
            <person name="Bharti A.K."/>
            <person name="Chapman J."/>
            <person name="Feltus F.A."/>
            <person name="Gowik U."/>
            <person name="Grigoriev I.V."/>
            <person name="Lyons E."/>
            <person name="Maher C.A."/>
            <person name="Martis M."/>
            <person name="Narechania A."/>
            <person name="Otillar R.P."/>
            <person name="Penning B.W."/>
            <person name="Salamov A.A."/>
            <person name="Wang Y."/>
            <person name="Zhang L."/>
            <person name="Carpita N.C."/>
            <person name="Freeling M."/>
            <person name="Gingle A.R."/>
            <person name="Hash C.T."/>
            <person name="Keller B."/>
            <person name="Klein P."/>
            <person name="Kresovich S."/>
            <person name="McCann M.C."/>
            <person name="Ming R."/>
            <person name="Peterson D.G."/>
            <person name="Mehboob-ur-Rahman"/>
            <person name="Ware D."/>
            <person name="Westhoff P."/>
            <person name="Mayer K.F."/>
            <person name="Messing J."/>
            <person name="Rokhsar D.S."/>
        </authorList>
    </citation>
    <scope>NUCLEOTIDE SEQUENCE [LARGE SCALE GENOMIC DNA]</scope>
    <source>
        <strain evidence="4">cv. BTx623</strain>
    </source>
</reference>
<reference evidence="4" key="2">
    <citation type="journal article" date="2018" name="Plant J.">
        <title>The Sorghum bicolor reference genome: improved assembly, gene annotations, a transcriptome atlas, and signatures of genome organization.</title>
        <authorList>
            <person name="McCormick R.F."/>
            <person name="Truong S.K."/>
            <person name="Sreedasyam A."/>
            <person name="Jenkins J."/>
            <person name="Shu S."/>
            <person name="Sims D."/>
            <person name="Kennedy M."/>
            <person name="Amirebrahimi M."/>
            <person name="Weers B.D."/>
            <person name="McKinley B."/>
            <person name="Mattison A."/>
            <person name="Morishige D.T."/>
            <person name="Grimwood J."/>
            <person name="Schmutz J."/>
            <person name="Mullet J.E."/>
        </authorList>
    </citation>
    <scope>NUCLEOTIDE SEQUENCE [LARGE SCALE GENOMIC DNA]</scope>
    <source>
        <strain evidence="4">cv. BTx623</strain>
    </source>
</reference>
<dbReference type="AlphaFoldDB" id="A0A1B6PRI1"/>
<dbReference type="InterPro" id="IPR049172">
    <property type="entry name" value="DUF6857_pln"/>
</dbReference>
<organism evidence="3 4">
    <name type="scientific">Sorghum bicolor</name>
    <name type="common">Sorghum</name>
    <name type="synonym">Sorghum vulgare</name>
    <dbReference type="NCBI Taxonomy" id="4558"/>
    <lineage>
        <taxon>Eukaryota</taxon>
        <taxon>Viridiplantae</taxon>
        <taxon>Streptophyta</taxon>
        <taxon>Embryophyta</taxon>
        <taxon>Tracheophyta</taxon>
        <taxon>Spermatophyta</taxon>
        <taxon>Magnoliopsida</taxon>
        <taxon>Liliopsida</taxon>
        <taxon>Poales</taxon>
        <taxon>Poaceae</taxon>
        <taxon>PACMAD clade</taxon>
        <taxon>Panicoideae</taxon>
        <taxon>Andropogonodae</taxon>
        <taxon>Andropogoneae</taxon>
        <taxon>Sorghinae</taxon>
        <taxon>Sorghum</taxon>
    </lineage>
</organism>
<evidence type="ECO:0000256" key="1">
    <source>
        <dbReference type="SAM" id="MobiDB-lite"/>
    </source>
</evidence>
<evidence type="ECO:0000313" key="3">
    <source>
        <dbReference type="EMBL" id="KXG28276.1"/>
    </source>
</evidence>
<feature type="compositionally biased region" description="Low complexity" evidence="1">
    <location>
        <begin position="69"/>
        <end position="78"/>
    </location>
</feature>
<protein>
    <recommendedName>
        <fullName evidence="2">DUF6857 domain-containing protein</fullName>
    </recommendedName>
</protein>
<dbReference type="eggNOG" id="ENOG502QV4V">
    <property type="taxonomic scope" value="Eukaryota"/>
</dbReference>
<dbReference type="Gramene" id="KXG28276">
    <property type="protein sequence ID" value="KXG28276"/>
    <property type="gene ID" value="SORBI_3005G106300"/>
</dbReference>
<dbReference type="STRING" id="4558.A0A1B6PRI1"/>
<feature type="compositionally biased region" description="Basic and acidic residues" evidence="1">
    <location>
        <begin position="169"/>
        <end position="178"/>
    </location>
</feature>
<dbReference type="PANTHER" id="PTHR31928:SF17">
    <property type="entry name" value="OS11G0265300 PROTEIN"/>
    <property type="match status" value="1"/>
</dbReference>
<dbReference type="Pfam" id="PF21647">
    <property type="entry name" value="DUF6857"/>
    <property type="match status" value="1"/>
</dbReference>
<proteinExistence type="predicted"/>
<feature type="region of interest" description="Disordered" evidence="1">
    <location>
        <begin position="373"/>
        <end position="403"/>
    </location>
</feature>
<feature type="compositionally biased region" description="Low complexity" evidence="1">
    <location>
        <begin position="24"/>
        <end position="39"/>
    </location>
</feature>
<keyword evidence="4" id="KW-1185">Reference proteome</keyword>
<evidence type="ECO:0000313" key="4">
    <source>
        <dbReference type="Proteomes" id="UP000000768"/>
    </source>
</evidence>
<evidence type="ECO:0000259" key="2">
    <source>
        <dbReference type="Pfam" id="PF21647"/>
    </source>
</evidence>
<name>A0A1B6PRI1_SORBI</name>
<feature type="compositionally biased region" description="Polar residues" evidence="1">
    <location>
        <begin position="186"/>
        <end position="210"/>
    </location>
</feature>
<dbReference type="InParanoid" id="A0A1B6PRI1"/>
<feature type="region of interest" description="Disordered" evidence="1">
    <location>
        <begin position="156"/>
        <end position="215"/>
    </location>
</feature>
<dbReference type="InterPro" id="IPR010341">
    <property type="entry name" value="DUF936_pln"/>
</dbReference>
<dbReference type="Proteomes" id="UP000000768">
    <property type="component" value="Chromosome 5"/>
</dbReference>
<dbReference type="PANTHER" id="PTHR31928">
    <property type="entry name" value="EXPRESSED PROTEIN"/>
    <property type="match status" value="1"/>
</dbReference>
<dbReference type="FunCoup" id="A0A1B6PRI1">
    <property type="interactions" value="614"/>
</dbReference>
<feature type="domain" description="DUF6857" evidence="2">
    <location>
        <begin position="248"/>
        <end position="482"/>
    </location>
</feature>
<dbReference type="EMBL" id="CM000764">
    <property type="protein sequence ID" value="KXG28276.1"/>
    <property type="molecule type" value="Genomic_DNA"/>
</dbReference>
<feature type="region of interest" description="Disordered" evidence="1">
    <location>
        <begin position="24"/>
        <end position="128"/>
    </location>
</feature>
<accession>A0A1B6PRI1</accession>